<dbReference type="SUPFAM" id="SSF52172">
    <property type="entry name" value="CheY-like"/>
    <property type="match status" value="1"/>
</dbReference>
<evidence type="ECO:0000256" key="5">
    <source>
        <dbReference type="PROSITE-ProRule" id="PRU00169"/>
    </source>
</evidence>
<dbReference type="InterPro" id="IPR039420">
    <property type="entry name" value="WalR-like"/>
</dbReference>
<dbReference type="PANTHER" id="PTHR43214">
    <property type="entry name" value="TWO-COMPONENT RESPONSE REGULATOR"/>
    <property type="match status" value="1"/>
</dbReference>
<dbReference type="RefSeq" id="WP_201648188.1">
    <property type="nucleotide sequence ID" value="NZ_CAJHCS010000002.1"/>
</dbReference>
<keyword evidence="1 5" id="KW-0597">Phosphoprotein</keyword>
<reference evidence="8 9" key="1">
    <citation type="submission" date="2024-01" db="EMBL/GenBank/DDBJ databases">
        <title>The diversity of rhizobia nodulating Mimosa spp. in eleven states of Brazil covering several biomes is determined by host plant, location, and edaphic factors.</title>
        <authorList>
            <person name="Rouws L."/>
            <person name="Barauna A."/>
            <person name="Beukes C."/>
            <person name="De Faria S.M."/>
            <person name="Gross E."/>
            <person name="Dos Reis Junior F.B."/>
            <person name="Simon M."/>
            <person name="Maluk M."/>
            <person name="Odee D.W."/>
            <person name="Kenicer G."/>
            <person name="Young J.P.W."/>
            <person name="Reis V.M."/>
            <person name="Zilli J."/>
            <person name="James E.K."/>
        </authorList>
    </citation>
    <scope>NUCLEOTIDE SEQUENCE [LARGE SCALE GENOMIC DNA]</scope>
    <source>
        <strain evidence="8 9">JPY77</strain>
    </source>
</reference>
<feature type="domain" description="HTH luxR-type" evidence="6">
    <location>
        <begin position="126"/>
        <end position="191"/>
    </location>
</feature>
<comment type="caution">
    <text evidence="8">The sequence shown here is derived from an EMBL/GenBank/DDBJ whole genome shotgun (WGS) entry which is preliminary data.</text>
</comment>
<name>A0ABU9QL82_9BURK</name>
<gene>
    <name evidence="8" type="ORF">V4C55_30335</name>
</gene>
<dbReference type="EMBL" id="JAZHGC010000031">
    <property type="protein sequence ID" value="MEM5290029.1"/>
    <property type="molecule type" value="Genomic_DNA"/>
</dbReference>
<dbReference type="InterPro" id="IPR000792">
    <property type="entry name" value="Tscrpt_reg_LuxR_C"/>
</dbReference>
<dbReference type="InterPro" id="IPR011006">
    <property type="entry name" value="CheY-like_superfamily"/>
</dbReference>
<dbReference type="PROSITE" id="PS50043">
    <property type="entry name" value="HTH_LUXR_2"/>
    <property type="match status" value="1"/>
</dbReference>
<evidence type="ECO:0000313" key="8">
    <source>
        <dbReference type="EMBL" id="MEM5290029.1"/>
    </source>
</evidence>
<dbReference type="CDD" id="cd17535">
    <property type="entry name" value="REC_NarL-like"/>
    <property type="match status" value="1"/>
</dbReference>
<protein>
    <submittedName>
        <fullName evidence="8">Response regulator transcription factor</fullName>
    </submittedName>
</protein>
<dbReference type="Pfam" id="PF00196">
    <property type="entry name" value="GerE"/>
    <property type="match status" value="1"/>
</dbReference>
<keyword evidence="2" id="KW-0805">Transcription regulation</keyword>
<evidence type="ECO:0000259" key="7">
    <source>
        <dbReference type="PROSITE" id="PS50110"/>
    </source>
</evidence>
<organism evidence="8 9">
    <name type="scientific">Paraburkholderia sabiae</name>
    <dbReference type="NCBI Taxonomy" id="273251"/>
    <lineage>
        <taxon>Bacteria</taxon>
        <taxon>Pseudomonadati</taxon>
        <taxon>Pseudomonadota</taxon>
        <taxon>Betaproteobacteria</taxon>
        <taxon>Burkholderiales</taxon>
        <taxon>Burkholderiaceae</taxon>
        <taxon>Paraburkholderia</taxon>
    </lineage>
</organism>
<dbReference type="PANTHER" id="PTHR43214:SF41">
    <property type="entry name" value="NITRATE_NITRITE RESPONSE REGULATOR PROTEIN NARP"/>
    <property type="match status" value="1"/>
</dbReference>
<dbReference type="PROSITE" id="PS00622">
    <property type="entry name" value="HTH_LUXR_1"/>
    <property type="match status" value="1"/>
</dbReference>
<dbReference type="InterPro" id="IPR058245">
    <property type="entry name" value="NreC/VraR/RcsB-like_REC"/>
</dbReference>
<dbReference type="SMART" id="SM00421">
    <property type="entry name" value="HTH_LUXR"/>
    <property type="match status" value="1"/>
</dbReference>
<dbReference type="InterPro" id="IPR001789">
    <property type="entry name" value="Sig_transdc_resp-reg_receiver"/>
</dbReference>
<feature type="domain" description="Response regulatory" evidence="7">
    <location>
        <begin position="1"/>
        <end position="115"/>
    </location>
</feature>
<keyword evidence="3" id="KW-0238">DNA-binding</keyword>
<dbReference type="InterPro" id="IPR016032">
    <property type="entry name" value="Sig_transdc_resp-reg_C-effctor"/>
</dbReference>
<dbReference type="SMART" id="SM00448">
    <property type="entry name" value="REC"/>
    <property type="match status" value="1"/>
</dbReference>
<keyword evidence="9" id="KW-1185">Reference proteome</keyword>
<dbReference type="PROSITE" id="PS50110">
    <property type="entry name" value="RESPONSE_REGULATORY"/>
    <property type="match status" value="1"/>
</dbReference>
<evidence type="ECO:0000256" key="3">
    <source>
        <dbReference type="ARBA" id="ARBA00023125"/>
    </source>
</evidence>
<sequence length="194" mass="21180">MVVDDHPVMRRALCYVLDESTDFELVAEAGTVADALAAAAEHEPALAIVDLRLPDGDGLDLIAQLREAQPGLRTVVFSSVDERLNAMHVRKAGAHGFVSKLRDPEELLASLRLVMIGYTCFAAELVEPSGIALSRRETSVLHRLIRGQSNVDIAESLNLSPKTVSTYKTRLMQKLDLQNVVDLVEYAKTNGLTS</sequence>
<proteinExistence type="predicted"/>
<evidence type="ECO:0000259" key="6">
    <source>
        <dbReference type="PROSITE" id="PS50043"/>
    </source>
</evidence>
<dbReference type="SUPFAM" id="SSF46894">
    <property type="entry name" value="C-terminal effector domain of the bipartite response regulators"/>
    <property type="match status" value="1"/>
</dbReference>
<dbReference type="Proteomes" id="UP001494588">
    <property type="component" value="Unassembled WGS sequence"/>
</dbReference>
<feature type="modified residue" description="4-aspartylphosphate" evidence="5">
    <location>
        <position position="50"/>
    </location>
</feature>
<dbReference type="Gene3D" id="3.40.50.2300">
    <property type="match status" value="1"/>
</dbReference>
<keyword evidence="4" id="KW-0804">Transcription</keyword>
<evidence type="ECO:0000256" key="4">
    <source>
        <dbReference type="ARBA" id="ARBA00023163"/>
    </source>
</evidence>
<dbReference type="CDD" id="cd06170">
    <property type="entry name" value="LuxR_C_like"/>
    <property type="match status" value="1"/>
</dbReference>
<evidence type="ECO:0000313" key="9">
    <source>
        <dbReference type="Proteomes" id="UP001494588"/>
    </source>
</evidence>
<accession>A0ABU9QL82</accession>
<evidence type="ECO:0000256" key="1">
    <source>
        <dbReference type="ARBA" id="ARBA00022553"/>
    </source>
</evidence>
<dbReference type="PRINTS" id="PR00038">
    <property type="entry name" value="HTHLUXR"/>
</dbReference>
<dbReference type="Pfam" id="PF00072">
    <property type="entry name" value="Response_reg"/>
    <property type="match status" value="1"/>
</dbReference>
<evidence type="ECO:0000256" key="2">
    <source>
        <dbReference type="ARBA" id="ARBA00023015"/>
    </source>
</evidence>